<evidence type="ECO:0000313" key="2">
    <source>
        <dbReference type="EMBL" id="KAK4188939.1"/>
    </source>
</evidence>
<feature type="compositionally biased region" description="Low complexity" evidence="1">
    <location>
        <begin position="292"/>
        <end position="304"/>
    </location>
</feature>
<dbReference type="EMBL" id="MU864381">
    <property type="protein sequence ID" value="KAK4188939.1"/>
    <property type="molecule type" value="Genomic_DNA"/>
</dbReference>
<gene>
    <name evidence="2" type="ORF">QBC35DRAFT_450699</name>
</gene>
<feature type="region of interest" description="Disordered" evidence="1">
    <location>
        <begin position="323"/>
        <end position="448"/>
    </location>
</feature>
<accession>A0AAN6WVK2</accession>
<evidence type="ECO:0008006" key="4">
    <source>
        <dbReference type="Google" id="ProtNLM"/>
    </source>
</evidence>
<proteinExistence type="predicted"/>
<dbReference type="PANTHER" id="PTHR39609:SF1">
    <property type="entry name" value="RFEG"/>
    <property type="match status" value="1"/>
</dbReference>
<feature type="compositionally biased region" description="Low complexity" evidence="1">
    <location>
        <begin position="1"/>
        <end position="10"/>
    </location>
</feature>
<feature type="compositionally biased region" description="Basic and acidic residues" evidence="1">
    <location>
        <begin position="412"/>
        <end position="442"/>
    </location>
</feature>
<reference evidence="2" key="1">
    <citation type="journal article" date="2023" name="Mol. Phylogenet. Evol.">
        <title>Genome-scale phylogeny and comparative genomics of the fungal order Sordariales.</title>
        <authorList>
            <person name="Hensen N."/>
            <person name="Bonometti L."/>
            <person name="Westerberg I."/>
            <person name="Brannstrom I.O."/>
            <person name="Guillou S."/>
            <person name="Cros-Aarteil S."/>
            <person name="Calhoun S."/>
            <person name="Haridas S."/>
            <person name="Kuo A."/>
            <person name="Mondo S."/>
            <person name="Pangilinan J."/>
            <person name="Riley R."/>
            <person name="LaButti K."/>
            <person name="Andreopoulos B."/>
            <person name="Lipzen A."/>
            <person name="Chen C."/>
            <person name="Yan M."/>
            <person name="Daum C."/>
            <person name="Ng V."/>
            <person name="Clum A."/>
            <person name="Steindorff A."/>
            <person name="Ohm R.A."/>
            <person name="Martin F."/>
            <person name="Silar P."/>
            <person name="Natvig D.O."/>
            <person name="Lalanne C."/>
            <person name="Gautier V."/>
            <person name="Ament-Velasquez S.L."/>
            <person name="Kruys A."/>
            <person name="Hutchinson M.I."/>
            <person name="Powell A.J."/>
            <person name="Barry K."/>
            <person name="Miller A.N."/>
            <person name="Grigoriev I.V."/>
            <person name="Debuchy R."/>
            <person name="Gladieux P."/>
            <person name="Hiltunen Thoren M."/>
            <person name="Johannesson H."/>
        </authorList>
    </citation>
    <scope>NUCLEOTIDE SEQUENCE</scope>
    <source>
        <strain evidence="2">PSN309</strain>
    </source>
</reference>
<evidence type="ECO:0000313" key="3">
    <source>
        <dbReference type="Proteomes" id="UP001302126"/>
    </source>
</evidence>
<evidence type="ECO:0000256" key="1">
    <source>
        <dbReference type="SAM" id="MobiDB-lite"/>
    </source>
</evidence>
<dbReference type="AlphaFoldDB" id="A0AAN6WVK2"/>
<dbReference type="PANTHER" id="PTHR39609">
    <property type="entry name" value="RFEG-RELATED"/>
    <property type="match status" value="1"/>
</dbReference>
<feature type="region of interest" description="Disordered" evidence="1">
    <location>
        <begin position="164"/>
        <end position="305"/>
    </location>
</feature>
<feature type="region of interest" description="Disordered" evidence="1">
    <location>
        <begin position="93"/>
        <end position="151"/>
    </location>
</feature>
<feature type="compositionally biased region" description="Low complexity" evidence="1">
    <location>
        <begin position="347"/>
        <end position="359"/>
    </location>
</feature>
<feature type="compositionally biased region" description="Gly residues" evidence="1">
    <location>
        <begin position="103"/>
        <end position="113"/>
    </location>
</feature>
<reference evidence="2" key="2">
    <citation type="submission" date="2023-05" db="EMBL/GenBank/DDBJ databases">
        <authorList>
            <consortium name="Lawrence Berkeley National Laboratory"/>
            <person name="Steindorff A."/>
            <person name="Hensen N."/>
            <person name="Bonometti L."/>
            <person name="Westerberg I."/>
            <person name="Brannstrom I.O."/>
            <person name="Guillou S."/>
            <person name="Cros-Aarteil S."/>
            <person name="Calhoun S."/>
            <person name="Haridas S."/>
            <person name="Kuo A."/>
            <person name="Mondo S."/>
            <person name="Pangilinan J."/>
            <person name="Riley R."/>
            <person name="Labutti K."/>
            <person name="Andreopoulos B."/>
            <person name="Lipzen A."/>
            <person name="Chen C."/>
            <person name="Yanf M."/>
            <person name="Daum C."/>
            <person name="Ng V."/>
            <person name="Clum A."/>
            <person name="Ohm R."/>
            <person name="Martin F."/>
            <person name="Silar P."/>
            <person name="Natvig D."/>
            <person name="Lalanne C."/>
            <person name="Gautier V."/>
            <person name="Ament-Velasquez S.L."/>
            <person name="Kruys A."/>
            <person name="Hutchinson M.I."/>
            <person name="Powell A.J."/>
            <person name="Barry K."/>
            <person name="Miller A.N."/>
            <person name="Grigoriev I.V."/>
            <person name="Debuchy R."/>
            <person name="Gladieux P."/>
            <person name="Thoren M.H."/>
            <person name="Johannesson H."/>
        </authorList>
    </citation>
    <scope>NUCLEOTIDE SEQUENCE</scope>
    <source>
        <strain evidence="2">PSN309</strain>
    </source>
</reference>
<feature type="compositionally biased region" description="Low complexity" evidence="1">
    <location>
        <begin position="388"/>
        <end position="411"/>
    </location>
</feature>
<feature type="compositionally biased region" description="Low complexity" evidence="1">
    <location>
        <begin position="275"/>
        <end position="284"/>
    </location>
</feature>
<organism evidence="2 3">
    <name type="scientific">Podospora australis</name>
    <dbReference type="NCBI Taxonomy" id="1536484"/>
    <lineage>
        <taxon>Eukaryota</taxon>
        <taxon>Fungi</taxon>
        <taxon>Dikarya</taxon>
        <taxon>Ascomycota</taxon>
        <taxon>Pezizomycotina</taxon>
        <taxon>Sordariomycetes</taxon>
        <taxon>Sordariomycetidae</taxon>
        <taxon>Sordariales</taxon>
        <taxon>Podosporaceae</taxon>
        <taxon>Podospora</taxon>
    </lineage>
</organism>
<keyword evidence="3" id="KW-1185">Reference proteome</keyword>
<dbReference type="Proteomes" id="UP001302126">
    <property type="component" value="Unassembled WGS sequence"/>
</dbReference>
<sequence>MAGRGSSNRPGGPGPSGPPAAQRQNEYFVPRDGIDREVITSDICRYLGNDALVRPGTYESPDGRVTQGYFITAYRNLTSAMIQDLKADSARWEQERRAAARSSGGGGGAGGTMHSGHSNGVYVRSSNSPVGSREQQTRGQPDYSTWKNRQREQDFEAASYGHGQAMDIDYPPAAAPPPKNPGYGGPSYAGVPPQPYAQAPYPPQVHPGPSQYQAQYGYAPGPPPTQYSPGPQGGDNRYSGMAPPPPIAGAFGQDAPPFVHGGNFPIATPSGYAAGPGAQQRMQQPMPPMPSMPLTSASAPPTSRVFSAPVAGAPVYGSEADPYGYPPAPGNPATQAFPSDPLYGRGAYATTATTTFTEASSDDLGSPAGTTQRQGFGAPEPPFEDHASSGLPTTTSASGSTPAPAIAGPSSGRRDRDSEPRERERDHRNRDRDRDERHGDRNNRHRHR</sequence>
<feature type="compositionally biased region" description="Polar residues" evidence="1">
    <location>
        <begin position="124"/>
        <end position="147"/>
    </location>
</feature>
<name>A0AAN6WVK2_9PEZI</name>
<protein>
    <recommendedName>
        <fullName evidence="4">Transcription factor</fullName>
    </recommendedName>
</protein>
<feature type="region of interest" description="Disordered" evidence="1">
    <location>
        <begin position="1"/>
        <end position="25"/>
    </location>
</feature>
<feature type="compositionally biased region" description="Pro residues" evidence="1">
    <location>
        <begin position="192"/>
        <end position="206"/>
    </location>
</feature>
<comment type="caution">
    <text evidence="2">The sequence shown here is derived from an EMBL/GenBank/DDBJ whole genome shotgun (WGS) entry which is preliminary data.</text>
</comment>